<keyword evidence="3" id="KW-1185">Reference proteome</keyword>
<proteinExistence type="predicted"/>
<protein>
    <submittedName>
        <fullName evidence="2">Uncharacterized protein</fullName>
    </submittedName>
</protein>
<organism evidence="2 3">
    <name type="scientific">Holothuria leucospilota</name>
    <name type="common">Black long sea cucumber</name>
    <name type="synonym">Mertensiothuria leucospilota</name>
    <dbReference type="NCBI Taxonomy" id="206669"/>
    <lineage>
        <taxon>Eukaryota</taxon>
        <taxon>Metazoa</taxon>
        <taxon>Echinodermata</taxon>
        <taxon>Eleutherozoa</taxon>
        <taxon>Echinozoa</taxon>
        <taxon>Holothuroidea</taxon>
        <taxon>Aspidochirotacea</taxon>
        <taxon>Aspidochirotida</taxon>
        <taxon>Holothuriidae</taxon>
        <taxon>Holothuria</taxon>
    </lineage>
</organism>
<comment type="caution">
    <text evidence="2">The sequence shown here is derived from an EMBL/GenBank/DDBJ whole genome shotgun (WGS) entry which is preliminary data.</text>
</comment>
<accession>A0A9Q1BLF4</accession>
<reference evidence="2" key="1">
    <citation type="submission" date="2021-10" db="EMBL/GenBank/DDBJ databases">
        <title>Tropical sea cucumber genome reveals ecological adaptation and Cuvierian tubules defense mechanism.</title>
        <authorList>
            <person name="Chen T."/>
        </authorList>
    </citation>
    <scope>NUCLEOTIDE SEQUENCE</scope>
    <source>
        <strain evidence="2">Nanhai2018</strain>
        <tissue evidence="2">Muscle</tissue>
    </source>
</reference>
<name>A0A9Q1BLF4_HOLLE</name>
<dbReference type="EMBL" id="JAIZAY010000015">
    <property type="protein sequence ID" value="KAJ8028780.1"/>
    <property type="molecule type" value="Genomic_DNA"/>
</dbReference>
<feature type="region of interest" description="Disordered" evidence="1">
    <location>
        <begin position="57"/>
        <end position="78"/>
    </location>
</feature>
<evidence type="ECO:0000256" key="1">
    <source>
        <dbReference type="SAM" id="MobiDB-lite"/>
    </source>
</evidence>
<dbReference type="AlphaFoldDB" id="A0A9Q1BLF4"/>
<evidence type="ECO:0000313" key="2">
    <source>
        <dbReference type="EMBL" id="KAJ8028780.1"/>
    </source>
</evidence>
<evidence type="ECO:0000313" key="3">
    <source>
        <dbReference type="Proteomes" id="UP001152320"/>
    </source>
</evidence>
<dbReference type="Proteomes" id="UP001152320">
    <property type="component" value="Chromosome 15"/>
</dbReference>
<sequence length="78" mass="9031">MKSPETIRHLRQAHWITRPQPHRELFVICANIVTDDPDGIVARLRHTINAPSTEEFARKVADNIDDKEDDTKRNNNTT</sequence>
<gene>
    <name evidence="2" type="ORF">HOLleu_31115</name>
</gene>